<dbReference type="InterPro" id="IPR053163">
    <property type="entry name" value="HTH-type_regulator_Rgg"/>
</dbReference>
<dbReference type="Proteomes" id="UP000185655">
    <property type="component" value="Unassembled WGS sequence"/>
</dbReference>
<evidence type="ECO:0000259" key="2">
    <source>
        <dbReference type="Pfam" id="PF21259"/>
    </source>
</evidence>
<dbReference type="PANTHER" id="PTHR37038:SF12">
    <property type="entry name" value="TRANSCRIPTIONAL REGULATOR"/>
    <property type="match status" value="1"/>
</dbReference>
<dbReference type="SUPFAM" id="SSF47413">
    <property type="entry name" value="lambda repressor-like DNA-binding domains"/>
    <property type="match status" value="1"/>
</dbReference>
<feature type="domain" description="HTH-type transcriptional regulator Rgg C-terminal" evidence="2">
    <location>
        <begin position="112"/>
        <end position="282"/>
    </location>
</feature>
<evidence type="ECO:0000313" key="4">
    <source>
        <dbReference type="EMBL" id="SFZ76499.1"/>
    </source>
</evidence>
<dbReference type="Pfam" id="PF01381">
    <property type="entry name" value="HTH_3"/>
    <property type="match status" value="1"/>
</dbReference>
<reference evidence="4 5" key="2">
    <citation type="submission" date="2016-11" db="EMBL/GenBank/DDBJ databases">
        <authorList>
            <person name="Jaros S."/>
            <person name="Januszkiewicz K."/>
            <person name="Wedrychowicz H."/>
        </authorList>
    </citation>
    <scope>NUCLEOTIDE SEQUENCE [LARGE SCALE GENOMIC DNA]</scope>
    <source>
        <strain evidence="4 5">DSM 22330</strain>
    </source>
</reference>
<dbReference type="OrthoDB" id="5769614at2"/>
<dbReference type="InterPro" id="IPR001387">
    <property type="entry name" value="Cro/C1-type_HTH"/>
</dbReference>
<reference evidence="3 6" key="1">
    <citation type="submission" date="2014-12" db="EMBL/GenBank/DDBJ databases">
        <title>Draft genome sequences of 10 type strains of Lactococcus.</title>
        <authorList>
            <person name="Sun Z."/>
            <person name="Zhong Z."/>
            <person name="Liu W."/>
            <person name="Zhang W."/>
            <person name="Zhang H."/>
        </authorList>
    </citation>
    <scope>NUCLEOTIDE SEQUENCE [LARGE SCALE GENOMIC DNA]</scope>
    <source>
        <strain evidence="3 6">DSM 22330</strain>
    </source>
</reference>
<feature type="domain" description="HTH cro/C1-type" evidence="1">
    <location>
        <begin position="19"/>
        <end position="57"/>
    </location>
</feature>
<dbReference type="RefSeq" id="WP_031366838.1">
    <property type="nucleotide sequence ID" value="NZ_FPKS01000016.1"/>
</dbReference>
<dbReference type="CDD" id="cd00093">
    <property type="entry name" value="HTH_XRE"/>
    <property type="match status" value="1"/>
</dbReference>
<accession>A0A1K2HIE5</accession>
<proteinExistence type="predicted"/>
<protein>
    <submittedName>
        <fullName evidence="3">Positive transcriptional regulator, MutR family</fullName>
    </submittedName>
    <submittedName>
        <fullName evidence="4">Transcriptional activator, Rgg/GadR/MutR family, C-terminal domain-containing protein</fullName>
    </submittedName>
</protein>
<dbReference type="Gene3D" id="1.10.260.40">
    <property type="entry name" value="lambda repressor-like DNA-binding domains"/>
    <property type="match status" value="1"/>
</dbReference>
<dbReference type="STRING" id="1122154.SAMN02746068_01975"/>
<evidence type="ECO:0000259" key="1">
    <source>
        <dbReference type="Pfam" id="PF01381"/>
    </source>
</evidence>
<dbReference type="Proteomes" id="UP000218979">
    <property type="component" value="Unassembled WGS sequence"/>
</dbReference>
<dbReference type="InterPro" id="IPR010982">
    <property type="entry name" value="Lambda_DNA-bd_dom_sf"/>
</dbReference>
<keyword evidence="6" id="KW-1185">Reference proteome</keyword>
<dbReference type="Pfam" id="PF21259">
    <property type="entry name" value="Rgg_C"/>
    <property type="match status" value="1"/>
</dbReference>
<dbReference type="PANTHER" id="PTHR37038">
    <property type="entry name" value="TRANSCRIPTIONAL REGULATOR-RELATED"/>
    <property type="match status" value="1"/>
</dbReference>
<dbReference type="NCBIfam" id="TIGR01716">
    <property type="entry name" value="RGG_Cterm"/>
    <property type="match status" value="1"/>
</dbReference>
<dbReference type="AlphaFoldDB" id="A0A1K2HIE5"/>
<dbReference type="EMBL" id="JXJT01000023">
    <property type="protein sequence ID" value="PCS01217.1"/>
    <property type="molecule type" value="Genomic_DNA"/>
</dbReference>
<name>A0A1K2HIE5_9LACT</name>
<evidence type="ECO:0000313" key="6">
    <source>
        <dbReference type="Proteomes" id="UP000218979"/>
    </source>
</evidence>
<sequence length="291" mass="34537">MIKKLIDEKINFDVGAFFKEIRRTRGYTQKDAGGDYISKSQLSRFENGETILTVEKLYYAITQISMTPNEFFNAFNDYKLDRMQELYRTLDNIQLSLKDGIEKSKTLIIKKPKDKFERLSNVMIKSVLQDITGKKYVSEEEYLLVGDYLSAIDYWSEFEMKLLYYTCLILDEGDIRWFWEMITDRAHHFNKGNNQRLFLATLLNSYETTVLDRQNMENAALFREDLEKFIVKKEPTMLIIFTIVTYFHDYLLEKTSKNHQKIEEYLTAAEVVGAKDMADYYRNRLVALERK</sequence>
<organism evidence="4 5">
    <name type="scientific">Pseudolactococcus chungangensis CAU 28 = DSM 22330</name>
    <dbReference type="NCBI Taxonomy" id="1122154"/>
    <lineage>
        <taxon>Bacteria</taxon>
        <taxon>Bacillati</taxon>
        <taxon>Bacillota</taxon>
        <taxon>Bacilli</taxon>
        <taxon>Lactobacillales</taxon>
        <taxon>Streptococcaceae</taxon>
        <taxon>Pseudolactococcus</taxon>
    </lineage>
</organism>
<evidence type="ECO:0000313" key="3">
    <source>
        <dbReference type="EMBL" id="PCS01217.1"/>
    </source>
</evidence>
<gene>
    <name evidence="3" type="ORF">RR45_GL001113</name>
    <name evidence="4" type="ORF">SAMN02746068_01975</name>
</gene>
<evidence type="ECO:0000313" key="5">
    <source>
        <dbReference type="Proteomes" id="UP000185655"/>
    </source>
</evidence>
<dbReference type="EMBL" id="FPKS01000016">
    <property type="protein sequence ID" value="SFZ76499.1"/>
    <property type="molecule type" value="Genomic_DNA"/>
</dbReference>
<dbReference type="InterPro" id="IPR010057">
    <property type="entry name" value="Transcription_activator_Rgg_C"/>
</dbReference>
<dbReference type="GO" id="GO:0003677">
    <property type="term" value="F:DNA binding"/>
    <property type="evidence" value="ECO:0007669"/>
    <property type="project" value="InterPro"/>
</dbReference>